<feature type="region of interest" description="Disordered" evidence="1">
    <location>
        <begin position="802"/>
        <end position="840"/>
    </location>
</feature>
<dbReference type="Gene3D" id="3.40.50.300">
    <property type="entry name" value="P-loop containing nucleotide triphosphate hydrolases"/>
    <property type="match status" value="1"/>
</dbReference>
<dbReference type="SMART" id="SM00015">
    <property type="entry name" value="IQ"/>
    <property type="match status" value="2"/>
</dbReference>
<feature type="domain" description="ATPase AAA-type core" evidence="2">
    <location>
        <begin position="569"/>
        <end position="701"/>
    </location>
</feature>
<dbReference type="PANTHER" id="PTHR14690:SF0">
    <property type="entry name" value="IQ MOTIF CONTAINING WITH AAA DOMAIN 1"/>
    <property type="match status" value="1"/>
</dbReference>
<gene>
    <name evidence="4" type="ORF">JXQ802_LOCUS8459</name>
    <name evidence="3" type="ORF">PYM288_LOCUS1512</name>
</gene>
<dbReference type="InterPro" id="IPR027417">
    <property type="entry name" value="P-loop_NTPase"/>
</dbReference>
<protein>
    <recommendedName>
        <fullName evidence="2">ATPase AAA-type core domain-containing protein</fullName>
    </recommendedName>
</protein>
<dbReference type="EMBL" id="CAJNOH010000008">
    <property type="protein sequence ID" value="CAF0740333.1"/>
    <property type="molecule type" value="Genomic_DNA"/>
</dbReference>
<dbReference type="Proteomes" id="UP000663854">
    <property type="component" value="Unassembled WGS sequence"/>
</dbReference>
<evidence type="ECO:0000259" key="2">
    <source>
        <dbReference type="Pfam" id="PF00004"/>
    </source>
</evidence>
<feature type="compositionally biased region" description="Basic residues" evidence="1">
    <location>
        <begin position="466"/>
        <end position="483"/>
    </location>
</feature>
<name>A0A813NXH1_9BILA</name>
<dbReference type="GO" id="GO:0005524">
    <property type="term" value="F:ATP binding"/>
    <property type="evidence" value="ECO:0007669"/>
    <property type="project" value="InterPro"/>
</dbReference>
<dbReference type="EMBL" id="CAJNOL010000149">
    <property type="protein sequence ID" value="CAF0887071.1"/>
    <property type="molecule type" value="Genomic_DNA"/>
</dbReference>
<feature type="region of interest" description="Disordered" evidence="1">
    <location>
        <begin position="344"/>
        <end position="397"/>
    </location>
</feature>
<proteinExistence type="predicted"/>
<dbReference type="GO" id="GO:0016887">
    <property type="term" value="F:ATP hydrolysis activity"/>
    <property type="evidence" value="ECO:0007669"/>
    <property type="project" value="InterPro"/>
</dbReference>
<accession>A0A813NXH1</accession>
<dbReference type="Gene3D" id="1.20.5.190">
    <property type="match status" value="1"/>
</dbReference>
<keyword evidence="6" id="KW-1185">Reference proteome</keyword>
<dbReference type="CDD" id="cd23767">
    <property type="entry name" value="IQCD"/>
    <property type="match status" value="1"/>
</dbReference>
<dbReference type="PROSITE" id="PS50096">
    <property type="entry name" value="IQ"/>
    <property type="match status" value="1"/>
</dbReference>
<dbReference type="InterPro" id="IPR052267">
    <property type="entry name" value="N-DRC_Component"/>
</dbReference>
<dbReference type="Proteomes" id="UP000663870">
    <property type="component" value="Unassembled WGS sequence"/>
</dbReference>
<evidence type="ECO:0000313" key="5">
    <source>
        <dbReference type="Proteomes" id="UP000663854"/>
    </source>
</evidence>
<feature type="compositionally biased region" description="Basic residues" evidence="1">
    <location>
        <begin position="819"/>
        <end position="840"/>
    </location>
</feature>
<reference evidence="3" key="1">
    <citation type="submission" date="2021-02" db="EMBL/GenBank/DDBJ databases">
        <authorList>
            <person name="Nowell W R."/>
        </authorList>
    </citation>
    <scope>NUCLEOTIDE SEQUENCE</scope>
</reference>
<comment type="caution">
    <text evidence="3">The sequence shown here is derived from an EMBL/GenBank/DDBJ whole genome shotgun (WGS) entry which is preliminary data.</text>
</comment>
<dbReference type="Pfam" id="PF00004">
    <property type="entry name" value="AAA"/>
    <property type="match status" value="1"/>
</dbReference>
<dbReference type="InterPro" id="IPR003959">
    <property type="entry name" value="ATPase_AAA_core"/>
</dbReference>
<evidence type="ECO:0000256" key="1">
    <source>
        <dbReference type="SAM" id="MobiDB-lite"/>
    </source>
</evidence>
<feature type="compositionally biased region" description="Basic residues" evidence="1">
    <location>
        <begin position="357"/>
        <end position="381"/>
    </location>
</feature>
<feature type="region of interest" description="Disordered" evidence="1">
    <location>
        <begin position="460"/>
        <end position="488"/>
    </location>
</feature>
<evidence type="ECO:0000313" key="4">
    <source>
        <dbReference type="EMBL" id="CAF0887071.1"/>
    </source>
</evidence>
<dbReference type="Gene3D" id="1.10.8.60">
    <property type="match status" value="1"/>
</dbReference>
<feature type="compositionally biased region" description="Basic and acidic residues" evidence="1">
    <location>
        <begin position="344"/>
        <end position="356"/>
    </location>
</feature>
<sequence length="840" mass="97404">MSHISYNKQWQDAQIAMVDMLAIETPEQPRAPETDTNAAFQLVATMFVKYVQIFRKLEQCYDQIVHPQKRRLIRVVLDGCMGRILELKHEMITMDFSEYHYFDDILADLKLTPNDLEIPIPNYFVLERAQAIEKRERLLGQILARMTLETETQDTTGIMTMDDAIRIIQSHERARQGRLRAKQIGELRLNDQRARQRANMGESKMDKVLAATTIQKFYRRYVVRRDVKKFREEEYMFLGMAMPTFHKDPLKRLLADVRAHEDERRKRQEKHEIAYQQAIIATHEKIKQTEGPDMKERLQDQIRQWFIECRNVSQKFPDFPDEDEGGSNKIFAKKTVEELQEELDAKLESKGKGKGDKKGKKGKKGKKEKKGKKGKKGKKKKKGDDEEGWTLPESQFVTEMIKPSTETYQSFWETRDEGNNFEQNHDSEVVKEEKRTEVQEEVRLEVDALMREELKNLKAAIDKTKEKKKKKKKKKAKKKKKKKEKDLTPDRTIESLYEELVMNRIIIRPPKVTLNDFLGDFNYLPSLIRQAKHEPMPTMYDVKQLTSLYGILPFGSEKVHEIAPQVKGLLICGPRGCGKHMLLHAICNELGANLFDISPQNIYETYREKEGIKMLMHLCSKVGKALQPTVIFIGDCEKLFKKKLKPEEKQFEPKRLAKALPKWLKTIKPGDRVLLVGISHEPYQGVVKPMMKVFQRVILLPRPEYGSRLLLWKTLIPKYGGIITPALDVTSLAKLSDSYAPGHIHDTIVETLTERRLAKMSKHPLQASDFIPGLAHHNAIYKEEEDAYKSWWKKTPLGKKRERFLEEQEEGEGGDGKGKKDKKGGKGKGKKGKGKGKKKR</sequence>
<organism evidence="3 5">
    <name type="scientific">Rotaria sordida</name>
    <dbReference type="NCBI Taxonomy" id="392033"/>
    <lineage>
        <taxon>Eukaryota</taxon>
        <taxon>Metazoa</taxon>
        <taxon>Spiralia</taxon>
        <taxon>Gnathifera</taxon>
        <taxon>Rotifera</taxon>
        <taxon>Eurotatoria</taxon>
        <taxon>Bdelloidea</taxon>
        <taxon>Philodinida</taxon>
        <taxon>Philodinidae</taxon>
        <taxon>Rotaria</taxon>
    </lineage>
</organism>
<dbReference type="SUPFAM" id="SSF52540">
    <property type="entry name" value="P-loop containing nucleoside triphosphate hydrolases"/>
    <property type="match status" value="1"/>
</dbReference>
<evidence type="ECO:0000313" key="3">
    <source>
        <dbReference type="EMBL" id="CAF0740333.1"/>
    </source>
</evidence>
<dbReference type="PANTHER" id="PTHR14690">
    <property type="entry name" value="IQ MOTIF CONTAINING WITH AAA DOMAIN 1"/>
    <property type="match status" value="1"/>
</dbReference>
<evidence type="ECO:0000313" key="6">
    <source>
        <dbReference type="Proteomes" id="UP000663870"/>
    </source>
</evidence>
<dbReference type="InterPro" id="IPR000048">
    <property type="entry name" value="IQ_motif_EF-hand-BS"/>
</dbReference>
<dbReference type="AlphaFoldDB" id="A0A813NXH1"/>